<feature type="domain" description="Protein FecR C-terminal" evidence="3">
    <location>
        <begin position="276"/>
        <end position="343"/>
    </location>
</feature>
<evidence type="ECO:0000256" key="1">
    <source>
        <dbReference type="SAM" id="Phobius"/>
    </source>
</evidence>
<dbReference type="GO" id="GO:0016989">
    <property type="term" value="F:sigma factor antagonist activity"/>
    <property type="evidence" value="ECO:0007669"/>
    <property type="project" value="TreeGrafter"/>
</dbReference>
<dbReference type="PANTHER" id="PTHR30273:SF2">
    <property type="entry name" value="PROTEIN FECR"/>
    <property type="match status" value="1"/>
</dbReference>
<dbReference type="RefSeq" id="WP_346823091.1">
    <property type="nucleotide sequence ID" value="NZ_JBDKWZ010000013.1"/>
</dbReference>
<evidence type="ECO:0000259" key="2">
    <source>
        <dbReference type="Pfam" id="PF04773"/>
    </source>
</evidence>
<dbReference type="Gene3D" id="3.55.50.30">
    <property type="match status" value="1"/>
</dbReference>
<organism evidence="4 5">
    <name type="scientific">Rapidithrix thailandica</name>
    <dbReference type="NCBI Taxonomy" id="413964"/>
    <lineage>
        <taxon>Bacteria</taxon>
        <taxon>Pseudomonadati</taxon>
        <taxon>Bacteroidota</taxon>
        <taxon>Cytophagia</taxon>
        <taxon>Cytophagales</taxon>
        <taxon>Flammeovirgaceae</taxon>
        <taxon>Rapidithrix</taxon>
    </lineage>
</organism>
<reference evidence="4 5" key="1">
    <citation type="submission" date="2024-04" db="EMBL/GenBank/DDBJ databases">
        <title>Novel genus in family Flammeovirgaceae.</title>
        <authorList>
            <person name="Nguyen T.H."/>
            <person name="Vuong T.Q."/>
            <person name="Le H."/>
            <person name="Kim S.-G."/>
        </authorList>
    </citation>
    <scope>NUCLEOTIDE SEQUENCE [LARGE SCALE GENOMIC DNA]</scope>
    <source>
        <strain evidence="4 5">JCM 23209</strain>
    </source>
</reference>
<dbReference type="EMBL" id="JBDKWZ010000013">
    <property type="protein sequence ID" value="MEN7550309.1"/>
    <property type="molecule type" value="Genomic_DNA"/>
</dbReference>
<keyword evidence="5" id="KW-1185">Reference proteome</keyword>
<accession>A0AAW9SD98</accession>
<dbReference type="PANTHER" id="PTHR30273">
    <property type="entry name" value="PERIPLASMIC SIGNAL SENSOR AND SIGMA FACTOR ACTIVATOR FECR-RELATED"/>
    <property type="match status" value="1"/>
</dbReference>
<name>A0AAW9SD98_9BACT</name>
<dbReference type="AlphaFoldDB" id="A0AAW9SD98"/>
<proteinExistence type="predicted"/>
<feature type="domain" description="FecR protein" evidence="2">
    <location>
        <begin position="143"/>
        <end position="229"/>
    </location>
</feature>
<dbReference type="Proteomes" id="UP001403385">
    <property type="component" value="Unassembled WGS sequence"/>
</dbReference>
<gene>
    <name evidence="4" type="ORF">AAG747_20485</name>
</gene>
<evidence type="ECO:0000313" key="5">
    <source>
        <dbReference type="Proteomes" id="UP001403385"/>
    </source>
</evidence>
<dbReference type="PIRSF" id="PIRSF018266">
    <property type="entry name" value="FecR"/>
    <property type="match status" value="1"/>
</dbReference>
<comment type="caution">
    <text evidence="4">The sequence shown here is derived from an EMBL/GenBank/DDBJ whole genome shotgun (WGS) entry which is preliminary data.</text>
</comment>
<dbReference type="InterPro" id="IPR006860">
    <property type="entry name" value="FecR"/>
</dbReference>
<keyword evidence="1" id="KW-1133">Transmembrane helix</keyword>
<dbReference type="InterPro" id="IPR032508">
    <property type="entry name" value="FecR_C"/>
</dbReference>
<protein>
    <submittedName>
        <fullName evidence="4">FecR domain-containing protein</fullName>
    </submittedName>
</protein>
<dbReference type="Pfam" id="PF16344">
    <property type="entry name" value="FecR_C"/>
    <property type="match status" value="1"/>
</dbReference>
<feature type="transmembrane region" description="Helical" evidence="1">
    <location>
        <begin position="95"/>
        <end position="116"/>
    </location>
</feature>
<keyword evidence="1" id="KW-0472">Membrane</keyword>
<dbReference type="InterPro" id="IPR012373">
    <property type="entry name" value="Ferrdict_sens_TM"/>
</dbReference>
<dbReference type="Gene3D" id="2.60.120.1440">
    <property type="match status" value="1"/>
</dbReference>
<evidence type="ECO:0000259" key="3">
    <source>
        <dbReference type="Pfam" id="PF16344"/>
    </source>
</evidence>
<sequence length="344" mass="39227">MEHNYDIDSIIGLYLSGEADDQTVAQLNRWLDETPENKIYFQKVQAYWQNTELKVEPLHPELAYQKLKLRLSGEEKPGGRVVSLPSNLHNKNEKWYRYVGVAVVLLVCLGSALYFWSRPQEVLVEQEEIIPLLTKENPLGRKSMITLPDSSVVWLNASSKLTFPQKFVNNERIVQLEGEAFFEVAKDSLRPFIVKAGGVQSRVLGTSFNVRAYPGEHEVSVAVCTGKVEVSPADIAMEDSFVLMPAEMASYHKTRLIAQKSSFDLEMITGWKDGIIQFREATFYEVVEQLERWYGVEFVIYRKAPIKKGFNGRFKNQSLEVVLEGIGFASDFSYQIKGNKVIIR</sequence>
<dbReference type="Pfam" id="PF04773">
    <property type="entry name" value="FecR"/>
    <property type="match status" value="1"/>
</dbReference>
<evidence type="ECO:0000313" key="4">
    <source>
        <dbReference type="EMBL" id="MEN7550309.1"/>
    </source>
</evidence>
<keyword evidence="1" id="KW-0812">Transmembrane</keyword>